<accession>A0A8H5NL63</accession>
<proteinExistence type="predicted"/>
<dbReference type="Proteomes" id="UP000544095">
    <property type="component" value="Unassembled WGS sequence"/>
</dbReference>
<evidence type="ECO:0000313" key="4">
    <source>
        <dbReference type="Proteomes" id="UP000544095"/>
    </source>
</evidence>
<protein>
    <submittedName>
        <fullName evidence="3">Toxin subunit</fullName>
    </submittedName>
</protein>
<feature type="domain" description="Tc toxin complex TcA C-terminal TcB-binding" evidence="2">
    <location>
        <begin position="111"/>
        <end position="202"/>
    </location>
</feature>
<feature type="domain" description="Tc toxin complex TcA C-terminal TcB-binding" evidence="2">
    <location>
        <begin position="69"/>
        <end position="110"/>
    </location>
</feature>
<evidence type="ECO:0000256" key="1">
    <source>
        <dbReference type="SAM" id="MobiDB-lite"/>
    </source>
</evidence>
<keyword evidence="4" id="KW-1185">Reference proteome</keyword>
<reference evidence="3 4" key="1">
    <citation type="submission" date="2020-05" db="EMBL/GenBank/DDBJ databases">
        <title>Identification and distribution of gene clusters putatively required for synthesis of sphingolipid metabolism inhibitors in phylogenetically diverse species of the filamentous fungus Fusarium.</title>
        <authorList>
            <person name="Kim H.-S."/>
            <person name="Busman M."/>
            <person name="Brown D.W."/>
            <person name="Divon H."/>
            <person name="Uhlig S."/>
            <person name="Proctor R.H."/>
        </authorList>
    </citation>
    <scope>NUCLEOTIDE SEQUENCE [LARGE SCALE GENOMIC DNA]</scope>
    <source>
        <strain evidence="3 4">NRRL 25211</strain>
    </source>
</reference>
<gene>
    <name evidence="3" type="ORF">FPANT_13894</name>
</gene>
<feature type="region of interest" description="Disordered" evidence="1">
    <location>
        <begin position="160"/>
        <end position="179"/>
    </location>
</feature>
<comment type="caution">
    <text evidence="3">The sequence shown here is derived from an EMBL/GenBank/DDBJ whole genome shotgun (WGS) entry which is preliminary data.</text>
</comment>
<organism evidence="3 4">
    <name type="scientific">Fusarium pseudoanthophilum</name>
    <dbReference type="NCBI Taxonomy" id="48495"/>
    <lineage>
        <taxon>Eukaryota</taxon>
        <taxon>Fungi</taxon>
        <taxon>Dikarya</taxon>
        <taxon>Ascomycota</taxon>
        <taxon>Pezizomycotina</taxon>
        <taxon>Sordariomycetes</taxon>
        <taxon>Hypocreomycetidae</taxon>
        <taxon>Hypocreales</taxon>
        <taxon>Nectriaceae</taxon>
        <taxon>Fusarium</taxon>
        <taxon>Fusarium fujikuroi species complex</taxon>
    </lineage>
</organism>
<evidence type="ECO:0000313" key="3">
    <source>
        <dbReference type="EMBL" id="KAF5569604.1"/>
    </source>
</evidence>
<dbReference type="Pfam" id="PF18276">
    <property type="entry name" value="TcA_TcB_BD"/>
    <property type="match status" value="2"/>
</dbReference>
<name>A0A8H5NL63_9HYPO</name>
<dbReference type="InterPro" id="IPR040840">
    <property type="entry name" value="TcA_TcB_BD"/>
</dbReference>
<evidence type="ECO:0000259" key="2">
    <source>
        <dbReference type="Pfam" id="PF18276"/>
    </source>
</evidence>
<sequence>MSLYEKMEMDMATAIQSYAALLGIEVSVLTGGLSISSMMQAGSAAIKMAAMLVSDEGSRAGRKAQLIRHLVAAALQDIEIQKSEARESSQVELWYRTKYTNEQLYGWMEKSEALYDMDFPGYYMRHIRSLLTSIPAVVAPYSGVNATLTLLQHRYSVSSSPSNAAEYEPATPENEESFRTDRIPTKSIAVSSGVQDAGYMALDGGPCLRAAANQSIQNMTRSSQAEGRDTGFSAMWDLKNDFANE</sequence>
<dbReference type="EMBL" id="JAAOAR010001218">
    <property type="protein sequence ID" value="KAF5569604.1"/>
    <property type="molecule type" value="Genomic_DNA"/>
</dbReference>
<dbReference type="AlphaFoldDB" id="A0A8H5NL63"/>